<proteinExistence type="predicted"/>
<keyword evidence="2" id="KW-1185">Reference proteome</keyword>
<evidence type="ECO:0000313" key="1">
    <source>
        <dbReference type="EMBL" id="GLQ31861.1"/>
    </source>
</evidence>
<dbReference type="EMBL" id="BSNM01000014">
    <property type="protein sequence ID" value="GLQ31861.1"/>
    <property type="molecule type" value="Genomic_DNA"/>
</dbReference>
<organism evidence="1 2">
    <name type="scientific">Litoribrevibacter albus</name>
    <dbReference type="NCBI Taxonomy" id="1473156"/>
    <lineage>
        <taxon>Bacteria</taxon>
        <taxon>Pseudomonadati</taxon>
        <taxon>Pseudomonadota</taxon>
        <taxon>Gammaproteobacteria</taxon>
        <taxon>Oceanospirillales</taxon>
        <taxon>Oceanospirillaceae</taxon>
        <taxon>Litoribrevibacter</taxon>
    </lineage>
</organism>
<reference evidence="1" key="2">
    <citation type="submission" date="2023-01" db="EMBL/GenBank/DDBJ databases">
        <title>Draft genome sequence of Litoribrevibacter albus strain NBRC 110071.</title>
        <authorList>
            <person name="Sun Q."/>
            <person name="Mori K."/>
        </authorList>
    </citation>
    <scope>NUCLEOTIDE SEQUENCE</scope>
    <source>
        <strain evidence="1">NBRC 110071</strain>
    </source>
</reference>
<comment type="caution">
    <text evidence="1">The sequence shown here is derived from an EMBL/GenBank/DDBJ whole genome shotgun (WGS) entry which is preliminary data.</text>
</comment>
<dbReference type="RefSeq" id="WP_284381622.1">
    <property type="nucleotide sequence ID" value="NZ_BSNM01000014.1"/>
</dbReference>
<reference evidence="1" key="1">
    <citation type="journal article" date="2014" name="Int. J. Syst. Evol. Microbiol.">
        <title>Complete genome sequence of Corynebacterium casei LMG S-19264T (=DSM 44701T), isolated from a smear-ripened cheese.</title>
        <authorList>
            <consortium name="US DOE Joint Genome Institute (JGI-PGF)"/>
            <person name="Walter F."/>
            <person name="Albersmeier A."/>
            <person name="Kalinowski J."/>
            <person name="Ruckert C."/>
        </authorList>
    </citation>
    <scope>NUCLEOTIDE SEQUENCE</scope>
    <source>
        <strain evidence="1">NBRC 110071</strain>
    </source>
</reference>
<sequence>MLDKESLQAHCEALLEQRLFLQQMKLTKLQQLRQHDDRVVDSLNLLKRYLPLEQASHYLTLVFSSVDEWSLNLSESDLKPNDEFTLYLAEISAYLGVNQPSEFVTHFLSSTGDKDKKLGFKLATRFLYTLSDHEIRAFECLENHDYLLHLGQAGQLNKVDELNTIIVSLQNDVTLKNVARLSRLFLGEEQDSLALLKSFIESDQITKQYLHFILANMQEHESRAAISLLANSPNVAPELTIYAMSVSCNPDYVPFLMEFLADKNSRDYVLNGLSTLFDDAIYDLIPYEAYHPTRDVAWSLICPQELESSITHWHHEMSSKWPNQIVAGQLPTKENLTEIWRSGNTFQRQQASLCMALKEPRSPLRSPISLFGGFTQ</sequence>
<accession>A0AA37SB13</accession>
<name>A0AA37SB13_9GAMM</name>
<dbReference type="AlphaFoldDB" id="A0AA37SB13"/>
<gene>
    <name evidence="1" type="ORF">GCM10007876_23400</name>
</gene>
<dbReference type="Proteomes" id="UP001161389">
    <property type="component" value="Unassembled WGS sequence"/>
</dbReference>
<evidence type="ECO:0000313" key="2">
    <source>
        <dbReference type="Proteomes" id="UP001161389"/>
    </source>
</evidence>
<protein>
    <submittedName>
        <fullName evidence="1">Uncharacterized protein</fullName>
    </submittedName>
</protein>